<evidence type="ECO:0000313" key="3">
    <source>
        <dbReference type="Proteomes" id="UP001595932"/>
    </source>
</evidence>
<keyword evidence="1" id="KW-0812">Transmembrane</keyword>
<protein>
    <recommendedName>
        <fullName evidence="4">SHOCT domain-containing protein</fullName>
    </recommendedName>
</protein>
<sequence length="77" mass="8849">MSGLFIVLIPLMVVLIVLCLVLFYVRHKPHQLPPPHHEAQLLKEQYTRGELSEEEYRKRVQELGCKPAVSDTDDSPP</sequence>
<feature type="transmembrane region" description="Helical" evidence="1">
    <location>
        <begin position="6"/>
        <end position="25"/>
    </location>
</feature>
<comment type="caution">
    <text evidence="2">The sequence shown here is derived from an EMBL/GenBank/DDBJ whole genome shotgun (WGS) entry which is preliminary data.</text>
</comment>
<reference evidence="3" key="1">
    <citation type="journal article" date="2019" name="Int. J. Syst. Evol. Microbiol.">
        <title>The Global Catalogue of Microorganisms (GCM) 10K type strain sequencing project: providing services to taxonomists for standard genome sequencing and annotation.</title>
        <authorList>
            <consortium name="The Broad Institute Genomics Platform"/>
            <consortium name="The Broad Institute Genome Sequencing Center for Infectious Disease"/>
            <person name="Wu L."/>
            <person name="Ma J."/>
        </authorList>
    </citation>
    <scope>NUCLEOTIDE SEQUENCE [LARGE SCALE GENOMIC DNA]</scope>
    <source>
        <strain evidence="3">CGMCC 1.12151</strain>
    </source>
</reference>
<proteinExistence type="predicted"/>
<organism evidence="2 3">
    <name type="scientific">Planococcus dechangensis</name>
    <dbReference type="NCBI Taxonomy" id="1176255"/>
    <lineage>
        <taxon>Bacteria</taxon>
        <taxon>Bacillati</taxon>
        <taxon>Bacillota</taxon>
        <taxon>Bacilli</taxon>
        <taxon>Bacillales</taxon>
        <taxon>Caryophanaceae</taxon>
        <taxon>Planococcus</taxon>
    </lineage>
</organism>
<evidence type="ECO:0000313" key="2">
    <source>
        <dbReference type="EMBL" id="MFC4714117.1"/>
    </source>
</evidence>
<dbReference type="RefSeq" id="WP_377279848.1">
    <property type="nucleotide sequence ID" value="NZ_JBHSGL010000015.1"/>
</dbReference>
<dbReference type="EMBL" id="JBHSGL010000015">
    <property type="protein sequence ID" value="MFC4714117.1"/>
    <property type="molecule type" value="Genomic_DNA"/>
</dbReference>
<keyword evidence="1" id="KW-0472">Membrane</keyword>
<evidence type="ECO:0008006" key="4">
    <source>
        <dbReference type="Google" id="ProtNLM"/>
    </source>
</evidence>
<name>A0ABV9ME78_9BACL</name>
<keyword evidence="1" id="KW-1133">Transmembrane helix</keyword>
<keyword evidence="3" id="KW-1185">Reference proteome</keyword>
<evidence type="ECO:0000256" key="1">
    <source>
        <dbReference type="SAM" id="Phobius"/>
    </source>
</evidence>
<accession>A0ABV9ME78</accession>
<dbReference type="Proteomes" id="UP001595932">
    <property type="component" value="Unassembled WGS sequence"/>
</dbReference>
<gene>
    <name evidence="2" type="ORF">ACFO5U_14810</name>
</gene>